<dbReference type="AlphaFoldDB" id="A0A016QKJ4"/>
<evidence type="ECO:0000313" key="3">
    <source>
        <dbReference type="EMBL" id="EYB66670.1"/>
    </source>
</evidence>
<dbReference type="Proteomes" id="UP000020492">
    <property type="component" value="Unassembled WGS sequence"/>
</dbReference>
<feature type="domain" description="HD-GYP" evidence="2">
    <location>
        <begin position="44"/>
        <end position="240"/>
    </location>
</feature>
<dbReference type="Gene3D" id="1.10.3210.10">
    <property type="entry name" value="Hypothetical protein af1432"/>
    <property type="match status" value="1"/>
</dbReference>
<dbReference type="PANTHER" id="PTHR45228">
    <property type="entry name" value="CYCLIC DI-GMP PHOSPHODIESTERASE TM_0186-RELATED"/>
    <property type="match status" value="1"/>
</dbReference>
<accession>A0A016QKJ4</accession>
<comment type="caution">
    <text evidence="3">The sequence shown here is derived from an EMBL/GenBank/DDBJ whole genome shotgun (WGS) entry which is preliminary data.</text>
</comment>
<proteinExistence type="predicted"/>
<sequence>MAEAPLTDPAAAWLARGVPRPESRPFPARDGAGLDGLCLAADRSREAADTLDHLICLLGVGQEGWHAEHVRRVVLQAERLAAALGLAPDEVRAVRWGAALHDIGKTRVPQAILQKTGPLDPLEYGVILQHPEWGVELLEGLPFLPQATREAVRSHHERWDGGGYPAGLRGDQIPLSARIVSLADVFDALTQRRPYKPAWTEQEAARSLLREAGRQFDPDLAPLFVEAVLGLGHLTALPSITGYPLF</sequence>
<evidence type="ECO:0000313" key="4">
    <source>
        <dbReference type="Proteomes" id="UP000020492"/>
    </source>
</evidence>
<dbReference type="InterPro" id="IPR006674">
    <property type="entry name" value="HD_domain"/>
</dbReference>
<dbReference type="InterPro" id="IPR006675">
    <property type="entry name" value="HDIG_dom"/>
</dbReference>
<dbReference type="InterPro" id="IPR052020">
    <property type="entry name" value="Cyclic_di-GMP/3'3'-cGAMP_PDE"/>
</dbReference>
<evidence type="ECO:0000259" key="1">
    <source>
        <dbReference type="PROSITE" id="PS51831"/>
    </source>
</evidence>
<dbReference type="InterPro" id="IPR037522">
    <property type="entry name" value="HD_GYP_dom"/>
</dbReference>
<dbReference type="PROSITE" id="PS51832">
    <property type="entry name" value="HD_GYP"/>
    <property type="match status" value="1"/>
</dbReference>
<gene>
    <name evidence="3" type="ORF">DEIPH_ctg079orf0058</name>
</gene>
<evidence type="ECO:0000259" key="2">
    <source>
        <dbReference type="PROSITE" id="PS51832"/>
    </source>
</evidence>
<reference evidence="3 4" key="1">
    <citation type="submission" date="2014-03" db="EMBL/GenBank/DDBJ databases">
        <title>Draft genome sequence of Deinococcus phoenicis 1P10ME.</title>
        <authorList>
            <person name="Stepanov V.G."/>
            <person name="Vaishampayan P."/>
            <person name="Venkateswaran K."/>
            <person name="Fox G.E."/>
        </authorList>
    </citation>
    <scope>NUCLEOTIDE SEQUENCE [LARGE SCALE GENOMIC DNA]</scope>
    <source>
        <strain evidence="3 4">1P10ME</strain>
    </source>
</reference>
<dbReference type="EMBL" id="JHAC01000070">
    <property type="protein sequence ID" value="EYB66670.1"/>
    <property type="molecule type" value="Genomic_DNA"/>
</dbReference>
<organism evidence="3 4">
    <name type="scientific">Deinococcus phoenicis</name>
    <dbReference type="NCBI Taxonomy" id="1476583"/>
    <lineage>
        <taxon>Bacteria</taxon>
        <taxon>Thermotogati</taxon>
        <taxon>Deinococcota</taxon>
        <taxon>Deinococci</taxon>
        <taxon>Deinococcales</taxon>
        <taxon>Deinococcaceae</taxon>
        <taxon>Deinococcus</taxon>
    </lineage>
</organism>
<protein>
    <submittedName>
        <fullName evidence="3">Uncharacterized protein</fullName>
    </submittedName>
</protein>
<dbReference type="RefSeq" id="WP_051517460.1">
    <property type="nucleotide sequence ID" value="NZ_JHAC01000070.1"/>
</dbReference>
<dbReference type="NCBIfam" id="TIGR00277">
    <property type="entry name" value="HDIG"/>
    <property type="match status" value="1"/>
</dbReference>
<dbReference type="SUPFAM" id="SSF109604">
    <property type="entry name" value="HD-domain/PDEase-like"/>
    <property type="match status" value="1"/>
</dbReference>
<feature type="domain" description="HD" evidence="1">
    <location>
        <begin position="66"/>
        <end position="189"/>
    </location>
</feature>
<dbReference type="SMART" id="SM00471">
    <property type="entry name" value="HDc"/>
    <property type="match status" value="1"/>
</dbReference>
<dbReference type="PATRIC" id="fig|1476583.3.peg.3301"/>
<dbReference type="PROSITE" id="PS51831">
    <property type="entry name" value="HD"/>
    <property type="match status" value="1"/>
</dbReference>
<dbReference type="STRING" id="1476583.DEIPH_ctg079orf0058"/>
<keyword evidence="4" id="KW-1185">Reference proteome</keyword>
<name>A0A016QKJ4_9DEIO</name>
<dbReference type="CDD" id="cd00077">
    <property type="entry name" value="HDc"/>
    <property type="match status" value="1"/>
</dbReference>
<dbReference type="Pfam" id="PF13487">
    <property type="entry name" value="HD_5"/>
    <property type="match status" value="1"/>
</dbReference>
<dbReference type="eggNOG" id="COG3437">
    <property type="taxonomic scope" value="Bacteria"/>
</dbReference>
<dbReference type="InterPro" id="IPR003607">
    <property type="entry name" value="HD/PDEase_dom"/>
</dbReference>